<comment type="similarity">
    <text evidence="2">Belongs to the cation transport ATPase (P-type) (TC 3.A.3) family. Type IB subfamily.</text>
</comment>
<protein>
    <submittedName>
        <fullName evidence="6">Uncharacterized protein</fullName>
    </submittedName>
</protein>
<gene>
    <name evidence="6" type="ORF">S12H4_22924</name>
</gene>
<dbReference type="PANTHER" id="PTHR48085">
    <property type="entry name" value="CADMIUM/ZINC-TRANSPORTING ATPASE HMA2-RELATED"/>
    <property type="match status" value="1"/>
</dbReference>
<sequence length="186" mass="20239">DRAAFERARNIDAIIFDKTGTLTKGEFGVTDILSFSKEINESELLKYAASLEAQSSHPIAKAITKATDDRYEVAKFKSITGKGAEGIVNGKDIKIVSPGYLKENNIVIKNHNNIDMLASQGISTVLFPEVILCASLGISLASWVRALEAPIIDFISIQWPRSITTIRVASSQKKNFPSSPNTTALL</sequence>
<keyword evidence="5" id="KW-0472">Membrane</keyword>
<evidence type="ECO:0000313" key="6">
    <source>
        <dbReference type="EMBL" id="GAI79867.1"/>
    </source>
</evidence>
<evidence type="ECO:0000256" key="2">
    <source>
        <dbReference type="ARBA" id="ARBA00006024"/>
    </source>
</evidence>
<dbReference type="InterPro" id="IPR023214">
    <property type="entry name" value="HAD_sf"/>
</dbReference>
<dbReference type="GO" id="GO:0022857">
    <property type="term" value="F:transmembrane transporter activity"/>
    <property type="evidence" value="ECO:0007669"/>
    <property type="project" value="TreeGrafter"/>
</dbReference>
<name>X1RGM2_9ZZZZ</name>
<proteinExistence type="inferred from homology"/>
<accession>X1RGM2</accession>
<evidence type="ECO:0000256" key="3">
    <source>
        <dbReference type="ARBA" id="ARBA00022692"/>
    </source>
</evidence>
<dbReference type="Gene3D" id="3.40.50.1000">
    <property type="entry name" value="HAD superfamily/HAD-like"/>
    <property type="match status" value="1"/>
</dbReference>
<dbReference type="GO" id="GO:0016020">
    <property type="term" value="C:membrane"/>
    <property type="evidence" value="ECO:0007669"/>
    <property type="project" value="UniProtKB-SubCell"/>
</dbReference>
<dbReference type="AlphaFoldDB" id="X1RGM2"/>
<evidence type="ECO:0000256" key="5">
    <source>
        <dbReference type="ARBA" id="ARBA00023136"/>
    </source>
</evidence>
<dbReference type="Gene3D" id="3.40.1110.10">
    <property type="entry name" value="Calcium-transporting ATPase, cytoplasmic domain N"/>
    <property type="match status" value="1"/>
</dbReference>
<keyword evidence="4" id="KW-1133">Transmembrane helix</keyword>
<dbReference type="SUPFAM" id="SSF81660">
    <property type="entry name" value="Metal cation-transporting ATPase, ATP-binding domain N"/>
    <property type="match status" value="1"/>
</dbReference>
<dbReference type="InterPro" id="IPR023299">
    <property type="entry name" value="ATPase_P-typ_cyto_dom_N"/>
</dbReference>
<comment type="subcellular location">
    <subcellularLocation>
        <location evidence="1">Membrane</location>
    </subcellularLocation>
</comment>
<dbReference type="InterPro" id="IPR018303">
    <property type="entry name" value="ATPase_P-typ_P_site"/>
</dbReference>
<feature type="non-terminal residue" evidence="6">
    <location>
        <position position="1"/>
    </location>
</feature>
<dbReference type="GO" id="GO:0000166">
    <property type="term" value="F:nucleotide binding"/>
    <property type="evidence" value="ECO:0007669"/>
    <property type="project" value="InterPro"/>
</dbReference>
<reference evidence="6" key="1">
    <citation type="journal article" date="2014" name="Front. Microbiol.">
        <title>High frequency of phylogenetically diverse reductive dehalogenase-homologous genes in deep subseafloor sedimentary metagenomes.</title>
        <authorList>
            <person name="Kawai M."/>
            <person name="Futagami T."/>
            <person name="Toyoda A."/>
            <person name="Takaki Y."/>
            <person name="Nishi S."/>
            <person name="Hori S."/>
            <person name="Arai W."/>
            <person name="Tsubouchi T."/>
            <person name="Morono Y."/>
            <person name="Uchiyama I."/>
            <person name="Ito T."/>
            <person name="Fujiyama A."/>
            <person name="Inagaki F."/>
            <person name="Takami H."/>
        </authorList>
    </citation>
    <scope>NUCLEOTIDE SEQUENCE</scope>
    <source>
        <strain evidence="6">Expedition CK06-06</strain>
    </source>
</reference>
<comment type="caution">
    <text evidence="6">The sequence shown here is derived from an EMBL/GenBank/DDBJ whole genome shotgun (WGS) entry which is preliminary data.</text>
</comment>
<dbReference type="InterPro" id="IPR051014">
    <property type="entry name" value="Cation_Transport_ATPase_IB"/>
</dbReference>
<dbReference type="PROSITE" id="PS00154">
    <property type="entry name" value="ATPASE_E1_E2"/>
    <property type="match status" value="1"/>
</dbReference>
<dbReference type="Pfam" id="PF00702">
    <property type="entry name" value="Hydrolase"/>
    <property type="match status" value="1"/>
</dbReference>
<evidence type="ECO:0000256" key="1">
    <source>
        <dbReference type="ARBA" id="ARBA00004370"/>
    </source>
</evidence>
<keyword evidence="3" id="KW-0812">Transmembrane</keyword>
<evidence type="ECO:0000256" key="4">
    <source>
        <dbReference type="ARBA" id="ARBA00022989"/>
    </source>
</evidence>
<organism evidence="6">
    <name type="scientific">marine sediment metagenome</name>
    <dbReference type="NCBI Taxonomy" id="412755"/>
    <lineage>
        <taxon>unclassified sequences</taxon>
        <taxon>metagenomes</taxon>
        <taxon>ecological metagenomes</taxon>
    </lineage>
</organism>
<dbReference type="EMBL" id="BARW01012053">
    <property type="protein sequence ID" value="GAI79867.1"/>
    <property type="molecule type" value="Genomic_DNA"/>
</dbReference>
<dbReference type="PANTHER" id="PTHR48085:SF1">
    <property type="entry name" value="CATION TRANSPORTING ATPASE (E1-E2 FAMILY)"/>
    <property type="match status" value="1"/>
</dbReference>